<dbReference type="EMBL" id="BLXT01005153">
    <property type="protein sequence ID" value="GFO20118.1"/>
    <property type="molecule type" value="Genomic_DNA"/>
</dbReference>
<comment type="caution">
    <text evidence="2">The sequence shown here is derived from an EMBL/GenBank/DDBJ whole genome shotgun (WGS) entry which is preliminary data.</text>
</comment>
<sequence length="119" mass="13415">MQWKSLRLGDTIMRSCNREDWRKLVARSPVTPQWSTRLRVTSRLTNKDAVDDNNVEDDDLGGDDDENNAVVYNEYDGDDEGDNDDRCLTMEMTLMVTISIYGVTVDSETTPSSTTGVLT</sequence>
<keyword evidence="3" id="KW-1185">Reference proteome</keyword>
<dbReference type="Proteomes" id="UP000735302">
    <property type="component" value="Unassembled WGS sequence"/>
</dbReference>
<organism evidence="2 3">
    <name type="scientific">Plakobranchus ocellatus</name>
    <dbReference type="NCBI Taxonomy" id="259542"/>
    <lineage>
        <taxon>Eukaryota</taxon>
        <taxon>Metazoa</taxon>
        <taxon>Spiralia</taxon>
        <taxon>Lophotrochozoa</taxon>
        <taxon>Mollusca</taxon>
        <taxon>Gastropoda</taxon>
        <taxon>Heterobranchia</taxon>
        <taxon>Euthyneura</taxon>
        <taxon>Panpulmonata</taxon>
        <taxon>Sacoglossa</taxon>
        <taxon>Placobranchoidea</taxon>
        <taxon>Plakobranchidae</taxon>
        <taxon>Plakobranchus</taxon>
    </lineage>
</organism>
<feature type="compositionally biased region" description="Acidic residues" evidence="1">
    <location>
        <begin position="51"/>
        <end position="67"/>
    </location>
</feature>
<evidence type="ECO:0000256" key="1">
    <source>
        <dbReference type="SAM" id="MobiDB-lite"/>
    </source>
</evidence>
<evidence type="ECO:0000313" key="3">
    <source>
        <dbReference type="Proteomes" id="UP000735302"/>
    </source>
</evidence>
<reference evidence="2 3" key="1">
    <citation type="journal article" date="2021" name="Elife">
        <title>Chloroplast acquisition without the gene transfer in kleptoplastic sea slugs, Plakobranchus ocellatus.</title>
        <authorList>
            <person name="Maeda T."/>
            <person name="Takahashi S."/>
            <person name="Yoshida T."/>
            <person name="Shimamura S."/>
            <person name="Takaki Y."/>
            <person name="Nagai Y."/>
            <person name="Toyoda A."/>
            <person name="Suzuki Y."/>
            <person name="Arimoto A."/>
            <person name="Ishii H."/>
            <person name="Satoh N."/>
            <person name="Nishiyama T."/>
            <person name="Hasebe M."/>
            <person name="Maruyama T."/>
            <person name="Minagawa J."/>
            <person name="Obokata J."/>
            <person name="Shigenobu S."/>
        </authorList>
    </citation>
    <scope>NUCLEOTIDE SEQUENCE [LARGE SCALE GENOMIC DNA]</scope>
</reference>
<proteinExistence type="predicted"/>
<feature type="region of interest" description="Disordered" evidence="1">
    <location>
        <begin position="43"/>
        <end position="85"/>
    </location>
</feature>
<name>A0AAV4BLT0_9GAST</name>
<dbReference type="AlphaFoldDB" id="A0AAV4BLT0"/>
<accession>A0AAV4BLT0</accession>
<protein>
    <submittedName>
        <fullName evidence="2">Uncharacterized protein</fullName>
    </submittedName>
</protein>
<gene>
    <name evidence="2" type="ORF">PoB_004662300</name>
</gene>
<evidence type="ECO:0000313" key="2">
    <source>
        <dbReference type="EMBL" id="GFO20118.1"/>
    </source>
</evidence>